<evidence type="ECO:0000259" key="5">
    <source>
        <dbReference type="Pfam" id="PF00717"/>
    </source>
</evidence>
<accession>A0A2A8CUE0</accession>
<dbReference type="CDD" id="cd06529">
    <property type="entry name" value="S24_LexA-like"/>
    <property type="match status" value="1"/>
</dbReference>
<evidence type="ECO:0000256" key="2">
    <source>
        <dbReference type="ARBA" id="ARBA00023125"/>
    </source>
</evidence>
<keyword evidence="3" id="KW-0804">Transcription</keyword>
<evidence type="ECO:0000256" key="4">
    <source>
        <dbReference type="SAM" id="MobiDB-lite"/>
    </source>
</evidence>
<dbReference type="RefSeq" id="WP_098077896.1">
    <property type="nucleotide sequence ID" value="NZ_PDEQ01000009.1"/>
</dbReference>
<dbReference type="Gene3D" id="2.10.109.10">
    <property type="entry name" value="Umud Fragment, subunit A"/>
    <property type="match status" value="1"/>
</dbReference>
<evidence type="ECO:0000313" key="6">
    <source>
        <dbReference type="EMBL" id="PEN11409.1"/>
    </source>
</evidence>
<sequence length="245" mass="27342">MGKKSIHHFGDRLRQIADAMFDGNQSELARSLEMKPSSFAKYTGGDRKPGSSVLQRLSRLGVNINWFLSGEGSLMQEDASSGTEGETPTASAKPDIASRETTMKASGERFYQIPVVRVRESKDGPELVEDQNGPHWLSESYIRRTYGIAPARLREFQVTGNTMENTIRSGDWVLVGMWNRDCLVDGAVCLIRGPSGLLIRRIRLCGPMVVLAADNTSVPDLEIKREQWNHEYEPLGSILAVMRRM</sequence>
<evidence type="ECO:0000256" key="3">
    <source>
        <dbReference type="ARBA" id="ARBA00023163"/>
    </source>
</evidence>
<name>A0A2A8CUE0_9BACT</name>
<keyword evidence="7" id="KW-1185">Reference proteome</keyword>
<dbReference type="InterPro" id="IPR001387">
    <property type="entry name" value="Cro/C1-type_HTH"/>
</dbReference>
<feature type="domain" description="Peptidase S24/S26A/S26B/S26C" evidence="5">
    <location>
        <begin position="154"/>
        <end position="229"/>
    </location>
</feature>
<dbReference type="InterPro" id="IPR015927">
    <property type="entry name" value="Peptidase_S24_S26A/B/C"/>
</dbReference>
<proteinExistence type="predicted"/>
<reference evidence="6 7" key="1">
    <citation type="submission" date="2017-10" db="EMBL/GenBank/DDBJ databases">
        <title>Draft genome of Longibacter Salinarum.</title>
        <authorList>
            <person name="Goh K.M."/>
            <person name="Shamsir M.S."/>
            <person name="Lim S.W."/>
        </authorList>
    </citation>
    <scope>NUCLEOTIDE SEQUENCE [LARGE SCALE GENOMIC DNA]</scope>
    <source>
        <strain evidence="6 7">KCTC 52045</strain>
    </source>
</reference>
<evidence type="ECO:0000313" key="7">
    <source>
        <dbReference type="Proteomes" id="UP000220102"/>
    </source>
</evidence>
<dbReference type="AlphaFoldDB" id="A0A2A8CUE0"/>
<dbReference type="PANTHER" id="PTHR40661">
    <property type="match status" value="1"/>
</dbReference>
<dbReference type="InterPro" id="IPR036286">
    <property type="entry name" value="LexA/Signal_pep-like_sf"/>
</dbReference>
<dbReference type="InterPro" id="IPR039418">
    <property type="entry name" value="LexA-like"/>
</dbReference>
<dbReference type="SUPFAM" id="SSF47413">
    <property type="entry name" value="lambda repressor-like DNA-binding domains"/>
    <property type="match status" value="1"/>
</dbReference>
<dbReference type="PANTHER" id="PTHR40661:SF3">
    <property type="entry name" value="FELS-1 PROPHAGE TRANSCRIPTIONAL REGULATOR"/>
    <property type="match status" value="1"/>
</dbReference>
<dbReference type="CDD" id="cd00093">
    <property type="entry name" value="HTH_XRE"/>
    <property type="match status" value="1"/>
</dbReference>
<dbReference type="EMBL" id="PDEQ01000009">
    <property type="protein sequence ID" value="PEN11409.1"/>
    <property type="molecule type" value="Genomic_DNA"/>
</dbReference>
<dbReference type="InterPro" id="IPR010982">
    <property type="entry name" value="Lambda_DNA-bd_dom_sf"/>
</dbReference>
<dbReference type="Pfam" id="PF00717">
    <property type="entry name" value="Peptidase_S24"/>
    <property type="match status" value="1"/>
</dbReference>
<keyword evidence="2" id="KW-0238">DNA-binding</keyword>
<dbReference type="Proteomes" id="UP000220102">
    <property type="component" value="Unassembled WGS sequence"/>
</dbReference>
<feature type="region of interest" description="Disordered" evidence="4">
    <location>
        <begin position="75"/>
        <end position="98"/>
    </location>
</feature>
<dbReference type="OrthoDB" id="980419at2"/>
<evidence type="ECO:0000256" key="1">
    <source>
        <dbReference type="ARBA" id="ARBA00023015"/>
    </source>
</evidence>
<dbReference type="GO" id="GO:0003677">
    <property type="term" value="F:DNA binding"/>
    <property type="evidence" value="ECO:0007669"/>
    <property type="project" value="UniProtKB-KW"/>
</dbReference>
<dbReference type="Gene3D" id="1.10.260.40">
    <property type="entry name" value="lambda repressor-like DNA-binding domains"/>
    <property type="match status" value="1"/>
</dbReference>
<comment type="caution">
    <text evidence="6">The sequence shown here is derived from an EMBL/GenBank/DDBJ whole genome shotgun (WGS) entry which is preliminary data.</text>
</comment>
<gene>
    <name evidence="6" type="ORF">CRI94_15340</name>
</gene>
<protein>
    <recommendedName>
        <fullName evidence="5">Peptidase S24/S26A/S26B/S26C domain-containing protein</fullName>
    </recommendedName>
</protein>
<keyword evidence="1" id="KW-0805">Transcription regulation</keyword>
<feature type="compositionally biased region" description="Polar residues" evidence="4">
    <location>
        <begin position="78"/>
        <end position="90"/>
    </location>
</feature>
<organism evidence="6 7">
    <name type="scientific">Longibacter salinarum</name>
    <dbReference type="NCBI Taxonomy" id="1850348"/>
    <lineage>
        <taxon>Bacteria</taxon>
        <taxon>Pseudomonadati</taxon>
        <taxon>Rhodothermota</taxon>
        <taxon>Rhodothermia</taxon>
        <taxon>Rhodothermales</taxon>
        <taxon>Salisaetaceae</taxon>
        <taxon>Longibacter</taxon>
    </lineage>
</organism>
<dbReference type="SUPFAM" id="SSF51306">
    <property type="entry name" value="LexA/Signal peptidase"/>
    <property type="match status" value="1"/>
</dbReference>